<dbReference type="CDD" id="cd00085">
    <property type="entry name" value="HNHc"/>
    <property type="match status" value="1"/>
</dbReference>
<dbReference type="AlphaFoldDB" id="A0A9W3L216"/>
<accession>A0A9W3L216</accession>
<sequence length="296" mass="34644">MLKLDIPKLNYQNILIKCVDGIQDKELQKKVYLNISNFINRAENYKELAKIGKLFQIDGELKDKFSYKEMIFLYGKLRDSKHSRTYYDYLLGTSIDCPYCGVQLSASIDHYLPKMHYPMYSIDPVNLVPCCSDCNSKKSEHKQLEGQETFHPYFDKISESQFLFAKAVEIEGNVAFKYYLQQPDDLEDAAFIKLSNHFNKLQLEGFYSILASKEIHTQIYELKRLERMGGYEEVANWLEDNYLTNLHAGINSWQTALYEGLRKDKWFCEAGIKLFKYVTTNRDESLAEEETIEIPL</sequence>
<name>A0A9W3L216_9BACI</name>
<gene>
    <name evidence="1" type="ORF">CY96_29850</name>
</gene>
<dbReference type="EMBL" id="CP007513">
    <property type="protein sequence ID" value="AHX21994.1"/>
    <property type="molecule type" value="Genomic_DNA"/>
</dbReference>
<evidence type="ECO:0008006" key="3">
    <source>
        <dbReference type="Google" id="ProtNLM"/>
    </source>
</evidence>
<organism evidence="1 2">
    <name type="scientific">Bacillus bombysepticus str. Wang</name>
    <dbReference type="NCBI Taxonomy" id="1330043"/>
    <lineage>
        <taxon>Bacteria</taxon>
        <taxon>Bacillati</taxon>
        <taxon>Bacillota</taxon>
        <taxon>Bacilli</taxon>
        <taxon>Bacillales</taxon>
        <taxon>Bacillaceae</taxon>
        <taxon>Bacillus</taxon>
        <taxon>Bacillus cereus group</taxon>
    </lineage>
</organism>
<keyword evidence="2" id="KW-1185">Reference proteome</keyword>
<dbReference type="InterPro" id="IPR003615">
    <property type="entry name" value="HNH_nuc"/>
</dbReference>
<dbReference type="Gene3D" id="1.10.30.50">
    <property type="match status" value="1"/>
</dbReference>
<reference evidence="2" key="1">
    <citation type="submission" date="2014-03" db="EMBL/GenBank/DDBJ databases">
        <title>The Complete Genome Sequence of Bacillus bombyseptieus.</title>
        <authorList>
            <person name="Cheng T."/>
            <person name="Lin P."/>
            <person name="Jin S."/>
            <person name="Wu Y."/>
            <person name="Fu B."/>
            <person name="Long R."/>
            <person name="Liu D."/>
            <person name="Guo Y."/>
            <person name="Peng L."/>
            <person name="Xia Q."/>
        </authorList>
    </citation>
    <scope>NUCLEOTIDE SEQUENCE [LARGE SCALE GENOMIC DNA]</scope>
    <source>
        <strain evidence="2">wang</strain>
        <plasmid evidence="2">pBb</plasmid>
    </source>
</reference>
<dbReference type="RefSeq" id="WP_044585367.1">
    <property type="nucleotide sequence ID" value="NZ_CP007513.1"/>
</dbReference>
<protein>
    <recommendedName>
        <fullName evidence="3">HNH endonuclease</fullName>
    </recommendedName>
</protein>
<dbReference type="Proteomes" id="UP000031778">
    <property type="component" value="Plasmid pBb"/>
</dbReference>
<proteinExistence type="predicted"/>
<evidence type="ECO:0000313" key="2">
    <source>
        <dbReference type="Proteomes" id="UP000031778"/>
    </source>
</evidence>
<geneLocation type="plasmid" evidence="1 2">
    <name>pBb</name>
</geneLocation>
<evidence type="ECO:0000313" key="1">
    <source>
        <dbReference type="EMBL" id="AHX21994.1"/>
    </source>
</evidence>
<dbReference type="KEGG" id="bby:CY96_29850"/>
<keyword evidence="1" id="KW-0614">Plasmid</keyword>